<organism evidence="9 10">
    <name type="scientific">Achromobacter ruhlandii</name>
    <dbReference type="NCBI Taxonomy" id="72557"/>
    <lineage>
        <taxon>Bacteria</taxon>
        <taxon>Pseudomonadati</taxon>
        <taxon>Pseudomonadota</taxon>
        <taxon>Betaproteobacteria</taxon>
        <taxon>Burkholderiales</taxon>
        <taxon>Alcaligenaceae</taxon>
        <taxon>Achromobacter</taxon>
    </lineage>
</organism>
<keyword evidence="5" id="KW-0732">Signal</keyword>
<dbReference type="InterPro" id="IPR008972">
    <property type="entry name" value="Cupredoxin"/>
</dbReference>
<evidence type="ECO:0000256" key="2">
    <source>
        <dbReference type="ARBA" id="ARBA00022723"/>
    </source>
</evidence>
<dbReference type="RefSeq" id="WP_169536986.1">
    <property type="nucleotide sequence ID" value="NZ_JABBZE010000206.1"/>
</dbReference>
<dbReference type="CDD" id="cd13848">
    <property type="entry name" value="CuRO_1_CopA"/>
    <property type="match status" value="1"/>
</dbReference>
<dbReference type="PANTHER" id="PTHR11709">
    <property type="entry name" value="MULTI-COPPER OXIDASE"/>
    <property type="match status" value="1"/>
</dbReference>
<sequence>MTTFPIPARRRFVQGLAAGGALAALGGWRAAAASRHAASALPAELRGTEFHLEIGETPVNFTGAARIATTVNGQVPAPLLRWREGDTVTLHVTNRLREQTSIHWHGILLPTEMDGVPGLSFPGIDPGQTFTYRFDVRQSGTYWYHSHSGFQEQTGLYGAIVIDPKRRDPIAADRDYTVLLSDWTDEDPMRVFDKLKAMPDYYNRNQPSVQGLMREADEKGWRAALSERLMWERMRMNPSDLADVSGATYTFLTNGATPAGNWTGLFKPGERVRLRFINGSAMTYFDVRIPGLKMTVVAADGQDVRPVDVEEFRIAVAETYDVIVEPAEDRAYTIFSQAMDRSGYARATLAPRPGMQAEVPAVDRAQLLGMMDMGMKHDMGAGGHDMAGMSGRDHGGAAAAPGDAMTGMDHGAAAAAAAMAGMNHGAMPGMDHGSSHDSGAGQGGIVEVRHPYPEERGPGNSMLPDVVSTRLDDPGIGLRDNGRRVLTYADLRSIREPDDNRAPTREIELHLTGNMERYMWSFNGVTFSDAKPIVLRHGERVRFVLVNDTMMTHPIHLHGLWSDLESPDGAFQVRKHTLSLNPAQRLSYRVSADARGNWAYHCHLLYHMEAGMFRAVVVE</sequence>
<accession>A0A848NKL7</accession>
<dbReference type="InterPro" id="IPR033138">
    <property type="entry name" value="Cu_oxidase_CS"/>
</dbReference>
<dbReference type="InterPro" id="IPR011706">
    <property type="entry name" value="Cu-oxidase_C"/>
</dbReference>
<dbReference type="Proteomes" id="UP000542405">
    <property type="component" value="Unassembled WGS sequence"/>
</dbReference>
<evidence type="ECO:0000256" key="5">
    <source>
        <dbReference type="SAM" id="SignalP"/>
    </source>
</evidence>
<feature type="domain" description="Plastocyanin-like" evidence="6">
    <location>
        <begin position="175"/>
        <end position="348"/>
    </location>
</feature>
<proteinExistence type="predicted"/>
<dbReference type="InterPro" id="IPR001117">
    <property type="entry name" value="Cu-oxidase_2nd"/>
</dbReference>
<dbReference type="Pfam" id="PF07731">
    <property type="entry name" value="Cu-oxidase_2"/>
    <property type="match status" value="1"/>
</dbReference>
<dbReference type="InterPro" id="IPR045087">
    <property type="entry name" value="Cu-oxidase_fam"/>
</dbReference>
<dbReference type="PROSITE" id="PS51318">
    <property type="entry name" value="TAT"/>
    <property type="match status" value="1"/>
</dbReference>
<dbReference type="Pfam" id="PF00394">
    <property type="entry name" value="Cu-oxidase"/>
    <property type="match status" value="1"/>
</dbReference>
<dbReference type="InterPro" id="IPR006311">
    <property type="entry name" value="TAT_signal"/>
</dbReference>
<feature type="domain" description="Plastocyanin-like" evidence="8">
    <location>
        <begin position="55"/>
        <end position="166"/>
    </location>
</feature>
<dbReference type="CDD" id="cd13896">
    <property type="entry name" value="CuRO_3_CopA"/>
    <property type="match status" value="1"/>
</dbReference>
<comment type="caution">
    <text evidence="9">The sequence shown here is derived from an EMBL/GenBank/DDBJ whole genome shotgun (WGS) entry which is preliminary data.</text>
</comment>
<dbReference type="GO" id="GO:0016491">
    <property type="term" value="F:oxidoreductase activity"/>
    <property type="evidence" value="ECO:0007669"/>
    <property type="project" value="UniProtKB-KW"/>
</dbReference>
<feature type="chain" id="PRO_5032874063" evidence="5">
    <location>
        <begin position="24"/>
        <end position="619"/>
    </location>
</feature>
<dbReference type="InterPro" id="IPR034279">
    <property type="entry name" value="CuRO_3_CopA"/>
</dbReference>
<evidence type="ECO:0000256" key="4">
    <source>
        <dbReference type="ARBA" id="ARBA00023008"/>
    </source>
</evidence>
<dbReference type="SUPFAM" id="SSF49503">
    <property type="entry name" value="Cupredoxins"/>
    <property type="match status" value="3"/>
</dbReference>
<evidence type="ECO:0000259" key="8">
    <source>
        <dbReference type="Pfam" id="PF07732"/>
    </source>
</evidence>
<dbReference type="PROSITE" id="PS00079">
    <property type="entry name" value="MULTICOPPER_OXIDASE1"/>
    <property type="match status" value="2"/>
</dbReference>
<dbReference type="PROSITE" id="PS00080">
    <property type="entry name" value="MULTICOPPER_OXIDASE2"/>
    <property type="match status" value="1"/>
</dbReference>
<feature type="domain" description="Plastocyanin-like" evidence="7">
    <location>
        <begin position="501"/>
        <end position="619"/>
    </location>
</feature>
<dbReference type="NCBIfam" id="TIGR01480">
    <property type="entry name" value="copper_res_A"/>
    <property type="match status" value="1"/>
</dbReference>
<dbReference type="PANTHER" id="PTHR11709:SF394">
    <property type="entry name" value="FI03373P-RELATED"/>
    <property type="match status" value="1"/>
</dbReference>
<keyword evidence="2" id="KW-0479">Metal-binding</keyword>
<dbReference type="Gene3D" id="2.60.40.420">
    <property type="entry name" value="Cupredoxins - blue copper proteins"/>
    <property type="match status" value="3"/>
</dbReference>
<dbReference type="AlphaFoldDB" id="A0A848NKL7"/>
<dbReference type="GO" id="GO:0042597">
    <property type="term" value="C:periplasmic space"/>
    <property type="evidence" value="ECO:0007669"/>
    <property type="project" value="UniProtKB-SubCell"/>
</dbReference>
<dbReference type="InterPro" id="IPR034282">
    <property type="entry name" value="CuRO_2_CopA"/>
</dbReference>
<dbReference type="EMBL" id="JABBZE010000206">
    <property type="protein sequence ID" value="NMU91420.1"/>
    <property type="molecule type" value="Genomic_DNA"/>
</dbReference>
<dbReference type="InterPro" id="IPR002355">
    <property type="entry name" value="Cu_oxidase_Cu_BS"/>
</dbReference>
<evidence type="ECO:0000313" key="10">
    <source>
        <dbReference type="Proteomes" id="UP000542405"/>
    </source>
</evidence>
<gene>
    <name evidence="9" type="ORF">HGQ98_17015</name>
</gene>
<comment type="subcellular location">
    <subcellularLocation>
        <location evidence="1">Periplasm</location>
    </subcellularLocation>
</comment>
<dbReference type="GO" id="GO:0005507">
    <property type="term" value="F:copper ion binding"/>
    <property type="evidence" value="ECO:0007669"/>
    <property type="project" value="InterPro"/>
</dbReference>
<evidence type="ECO:0000256" key="3">
    <source>
        <dbReference type="ARBA" id="ARBA00023002"/>
    </source>
</evidence>
<keyword evidence="3" id="KW-0560">Oxidoreductase</keyword>
<dbReference type="InterPro" id="IPR006376">
    <property type="entry name" value="Cu-R_CopA"/>
</dbReference>
<reference evidence="9 10" key="1">
    <citation type="submission" date="2020-04" db="EMBL/GenBank/DDBJ databases">
        <title>Achromobacter ruhlandii genome sequencing and assembly.</title>
        <authorList>
            <person name="Martins R.C.R."/>
            <person name="Perdigao-Neto L.V."/>
            <person name="Levin A.S.S."/>
            <person name="Costa S.F."/>
        </authorList>
    </citation>
    <scope>NUCLEOTIDE SEQUENCE [LARGE SCALE GENOMIC DNA]</scope>
    <source>
        <strain evidence="9 10">9035ralo</strain>
    </source>
</reference>
<evidence type="ECO:0000259" key="6">
    <source>
        <dbReference type="Pfam" id="PF00394"/>
    </source>
</evidence>
<dbReference type="InterPro" id="IPR011707">
    <property type="entry name" value="Cu-oxidase-like_N"/>
</dbReference>
<name>A0A848NKL7_9BURK</name>
<evidence type="ECO:0000313" key="9">
    <source>
        <dbReference type="EMBL" id="NMU91420.1"/>
    </source>
</evidence>
<evidence type="ECO:0000256" key="1">
    <source>
        <dbReference type="ARBA" id="ARBA00004418"/>
    </source>
</evidence>
<keyword evidence="4" id="KW-0186">Copper</keyword>
<evidence type="ECO:0000259" key="7">
    <source>
        <dbReference type="Pfam" id="PF07731"/>
    </source>
</evidence>
<feature type="signal peptide" evidence="5">
    <location>
        <begin position="1"/>
        <end position="23"/>
    </location>
</feature>
<protein>
    <submittedName>
        <fullName evidence="9">Copper resistance system multicopper oxidase</fullName>
    </submittedName>
</protein>
<dbReference type="Pfam" id="PF07732">
    <property type="entry name" value="Cu-oxidase_3"/>
    <property type="match status" value="1"/>
</dbReference>
<dbReference type="CDD" id="cd13874">
    <property type="entry name" value="CuRO_2_CopA"/>
    <property type="match status" value="1"/>
</dbReference>
<dbReference type="InterPro" id="IPR034284">
    <property type="entry name" value="CuRO_1_CopA"/>
</dbReference>